<feature type="transmembrane region" description="Helical" evidence="1">
    <location>
        <begin position="131"/>
        <end position="150"/>
    </location>
</feature>
<dbReference type="EMBL" id="AP027151">
    <property type="protein sequence ID" value="BDV44351.1"/>
    <property type="molecule type" value="Genomic_DNA"/>
</dbReference>
<accession>A0ABN6VYK2</accession>
<sequence length="161" mass="17765">METPVQHSGETRGAAAELRRQPRRAGEYVTSSPHFFRLIKRACGVLLASLLLLAAVVPAPLLTPADPASPPNPAKSAWFLLWTQELVSHGTALAWLITALAVWFFSLPWCGRREAPVAAVWFGRERWLTNWGVLAAFAAIIVLTVVAMFFRGENWSLVSPF</sequence>
<dbReference type="InterPro" id="IPR036150">
    <property type="entry name" value="Cyt_b/b6_C_sf"/>
</dbReference>
<dbReference type="InterPro" id="IPR027387">
    <property type="entry name" value="Cytb/b6-like_sf"/>
</dbReference>
<feature type="transmembrane region" description="Helical" evidence="1">
    <location>
        <begin position="92"/>
        <end position="110"/>
    </location>
</feature>
<dbReference type="RefSeq" id="WP_282000457.1">
    <property type="nucleotide sequence ID" value="NZ_AP027151.1"/>
</dbReference>
<organism evidence="2 3">
    <name type="scientific">Geotalea uraniireducens</name>
    <dbReference type="NCBI Taxonomy" id="351604"/>
    <lineage>
        <taxon>Bacteria</taxon>
        <taxon>Pseudomonadati</taxon>
        <taxon>Thermodesulfobacteriota</taxon>
        <taxon>Desulfuromonadia</taxon>
        <taxon>Geobacterales</taxon>
        <taxon>Geobacteraceae</taxon>
        <taxon>Geotalea</taxon>
    </lineage>
</organism>
<keyword evidence="3" id="KW-1185">Reference proteome</keyword>
<keyword evidence="1" id="KW-0472">Membrane</keyword>
<proteinExistence type="predicted"/>
<reference evidence="2 3" key="1">
    <citation type="submission" date="2022-12" db="EMBL/GenBank/DDBJ databases">
        <title>Polyphasic characterization of Geotalea uranireducens NIT-SL11 newly isolated from a complex of sewage sludge and microbially reduced graphene oxide.</title>
        <authorList>
            <person name="Xie L."/>
            <person name="Yoshida N."/>
            <person name="Meng L."/>
        </authorList>
    </citation>
    <scope>NUCLEOTIDE SEQUENCE [LARGE SCALE GENOMIC DNA]</scope>
    <source>
        <strain evidence="2 3">NIT-SL11</strain>
    </source>
</reference>
<name>A0ABN6VYK2_9BACT</name>
<dbReference type="Gene3D" id="1.20.810.10">
    <property type="entry name" value="Cytochrome Bc1 Complex, Chain C"/>
    <property type="match status" value="1"/>
</dbReference>
<evidence type="ECO:0000313" key="2">
    <source>
        <dbReference type="EMBL" id="BDV44351.1"/>
    </source>
</evidence>
<feature type="transmembrane region" description="Helical" evidence="1">
    <location>
        <begin position="42"/>
        <end position="62"/>
    </location>
</feature>
<dbReference type="SUPFAM" id="SSF81648">
    <property type="entry name" value="a domain/subunit of cytochrome bc1 complex (Ubiquinol-cytochrome c reductase)"/>
    <property type="match status" value="1"/>
</dbReference>
<keyword evidence="1" id="KW-0812">Transmembrane</keyword>
<gene>
    <name evidence="2" type="ORF">GURASL_32740</name>
</gene>
<dbReference type="NCBIfam" id="NF040970">
    <property type="entry name" value="memb_ExtQ"/>
    <property type="match status" value="1"/>
</dbReference>
<evidence type="ECO:0000256" key="1">
    <source>
        <dbReference type="SAM" id="Phobius"/>
    </source>
</evidence>
<protein>
    <submittedName>
        <fullName evidence="2">Cytochrome b6</fullName>
    </submittedName>
</protein>
<dbReference type="Proteomes" id="UP001317705">
    <property type="component" value="Chromosome"/>
</dbReference>
<evidence type="ECO:0000313" key="3">
    <source>
        <dbReference type="Proteomes" id="UP001317705"/>
    </source>
</evidence>
<keyword evidence="1" id="KW-1133">Transmembrane helix</keyword>